<evidence type="ECO:0000313" key="4">
    <source>
        <dbReference type="Proteomes" id="UP000748756"/>
    </source>
</evidence>
<keyword evidence="2" id="KW-0732">Signal</keyword>
<dbReference type="EMBL" id="JAAAUQ010001261">
    <property type="protein sequence ID" value="KAF9140971.1"/>
    <property type="molecule type" value="Genomic_DNA"/>
</dbReference>
<proteinExistence type="predicted"/>
<evidence type="ECO:0000256" key="2">
    <source>
        <dbReference type="SAM" id="SignalP"/>
    </source>
</evidence>
<feature type="compositionally biased region" description="Low complexity" evidence="1">
    <location>
        <begin position="327"/>
        <end position="340"/>
    </location>
</feature>
<reference evidence="3" key="1">
    <citation type="journal article" date="2020" name="Fungal Divers.">
        <title>Resolving the Mortierellaceae phylogeny through synthesis of multi-gene phylogenetics and phylogenomics.</title>
        <authorList>
            <person name="Vandepol N."/>
            <person name="Liber J."/>
            <person name="Desiro A."/>
            <person name="Na H."/>
            <person name="Kennedy M."/>
            <person name="Barry K."/>
            <person name="Grigoriev I.V."/>
            <person name="Miller A.N."/>
            <person name="O'Donnell K."/>
            <person name="Stajich J.E."/>
            <person name="Bonito G."/>
        </authorList>
    </citation>
    <scope>NUCLEOTIDE SEQUENCE</scope>
    <source>
        <strain evidence="3">NRRL 6426</strain>
    </source>
</reference>
<sequence>MVSFSASTLLLSASVAALAAVSLADPTSTGGNGCSDLASKHGVNITYADVANCFDSIPFNIEAARITLESVTTFFNDYYISRDSALTPFLAKPLEGDPVDIVAKLKKIGRTRYTSDRKFHTDVYQAIESLHDGHSLYVPYCYIAYLYMQSFSLYAPVIDGRQVVKVYQDNKKRGYEDCVVVKIDGRNAMAQIKKYASTLITSKDPNGRLNEALASMVYSKAAGTFVVSPGRFSLRNFLPDSPSIRYELQCANSKEAITVEDNWVIIPQAPWVFADTPSYIKNVCLAQSTPPQPPTTSSGSILKRGVISISTERHDGIDALGKRTFNPQATAAPHTSSPADSSPPPSPSPSAYPEAIKIGAGNCTVFYQLKDRPTIGVIVLFITLIDFAEIDFMYQSLETLYQNGVTNIIIDVVGGDGGYANVASDFTQLFFPNKGPLDKIFRVNFRSTPALQQLSARVYNSTDGGWSQKGNMFSILGGAFYDSSRFIDLTTNQTYTDNSLYTDTVSQYRNGRQAVYTKPTAYKPSSQPVHPNLTRYSWTNNPDRLRILTDGRCLSGCAHVIYLIANQYGVKSYGVGGTHGEPLSKY</sequence>
<dbReference type="InterPro" id="IPR052766">
    <property type="entry name" value="S41A_metabolite_peptidase"/>
</dbReference>
<dbReference type="Proteomes" id="UP000748756">
    <property type="component" value="Unassembled WGS sequence"/>
</dbReference>
<feature type="non-terminal residue" evidence="3">
    <location>
        <position position="586"/>
    </location>
</feature>
<feature type="region of interest" description="Disordered" evidence="1">
    <location>
        <begin position="327"/>
        <end position="353"/>
    </location>
</feature>
<accession>A0A9P5RS85</accession>
<dbReference type="PANTHER" id="PTHR37049:SF4">
    <property type="entry name" value="RHODANESE DOMAIN-CONTAINING PROTEIN"/>
    <property type="match status" value="1"/>
</dbReference>
<dbReference type="Gene3D" id="3.90.226.10">
    <property type="entry name" value="2-enoyl-CoA Hydratase, Chain A, domain 1"/>
    <property type="match status" value="1"/>
</dbReference>
<name>A0A9P5RS85_9FUNG</name>
<protein>
    <submittedName>
        <fullName evidence="3">Uncharacterized protein</fullName>
    </submittedName>
</protein>
<organism evidence="3 4">
    <name type="scientific">Linnemannia schmuckeri</name>
    <dbReference type="NCBI Taxonomy" id="64567"/>
    <lineage>
        <taxon>Eukaryota</taxon>
        <taxon>Fungi</taxon>
        <taxon>Fungi incertae sedis</taxon>
        <taxon>Mucoromycota</taxon>
        <taxon>Mortierellomycotina</taxon>
        <taxon>Mortierellomycetes</taxon>
        <taxon>Mortierellales</taxon>
        <taxon>Mortierellaceae</taxon>
        <taxon>Linnemannia</taxon>
    </lineage>
</organism>
<feature type="chain" id="PRO_5040437913" evidence="2">
    <location>
        <begin position="25"/>
        <end position="586"/>
    </location>
</feature>
<evidence type="ECO:0000313" key="3">
    <source>
        <dbReference type="EMBL" id="KAF9140971.1"/>
    </source>
</evidence>
<comment type="caution">
    <text evidence="3">The sequence shown here is derived from an EMBL/GenBank/DDBJ whole genome shotgun (WGS) entry which is preliminary data.</text>
</comment>
<dbReference type="SUPFAM" id="SSF52096">
    <property type="entry name" value="ClpP/crotonase"/>
    <property type="match status" value="1"/>
</dbReference>
<dbReference type="AlphaFoldDB" id="A0A9P5RS85"/>
<dbReference type="PANTHER" id="PTHR37049">
    <property type="entry name" value="PEPTIDASE S41 FAMILY PROTEIN"/>
    <property type="match status" value="1"/>
</dbReference>
<gene>
    <name evidence="3" type="ORF">BG015_001455</name>
</gene>
<evidence type="ECO:0000256" key="1">
    <source>
        <dbReference type="SAM" id="MobiDB-lite"/>
    </source>
</evidence>
<keyword evidence="4" id="KW-1185">Reference proteome</keyword>
<dbReference type="InterPro" id="IPR029045">
    <property type="entry name" value="ClpP/crotonase-like_dom_sf"/>
</dbReference>
<feature type="compositionally biased region" description="Pro residues" evidence="1">
    <location>
        <begin position="341"/>
        <end position="350"/>
    </location>
</feature>
<dbReference type="OrthoDB" id="27214at2759"/>
<feature type="signal peptide" evidence="2">
    <location>
        <begin position="1"/>
        <end position="24"/>
    </location>
</feature>